<evidence type="ECO:0000313" key="2">
    <source>
        <dbReference type="EMBL" id="MEL1265782.1"/>
    </source>
</evidence>
<dbReference type="Proteomes" id="UP001459204">
    <property type="component" value="Unassembled WGS sequence"/>
</dbReference>
<protein>
    <recommendedName>
        <fullName evidence="4">Sugar transporter</fullName>
    </recommendedName>
</protein>
<comment type="caution">
    <text evidence="2">The sequence shown here is derived from an EMBL/GenBank/DDBJ whole genome shotgun (WGS) entry which is preliminary data.</text>
</comment>
<feature type="transmembrane region" description="Helical" evidence="1">
    <location>
        <begin position="61"/>
        <end position="81"/>
    </location>
</feature>
<name>A0ABU9J3F5_9GAMM</name>
<proteinExistence type="predicted"/>
<dbReference type="EMBL" id="JBBWWT010000008">
    <property type="protein sequence ID" value="MEL1265782.1"/>
    <property type="molecule type" value="Genomic_DNA"/>
</dbReference>
<keyword evidence="1" id="KW-0812">Transmembrane</keyword>
<organism evidence="2 3">
    <name type="scientific">Pseudoxanthomonas putridarboris</name>
    <dbReference type="NCBI Taxonomy" id="752605"/>
    <lineage>
        <taxon>Bacteria</taxon>
        <taxon>Pseudomonadati</taxon>
        <taxon>Pseudomonadota</taxon>
        <taxon>Gammaproteobacteria</taxon>
        <taxon>Lysobacterales</taxon>
        <taxon>Lysobacteraceae</taxon>
        <taxon>Pseudoxanthomonas</taxon>
    </lineage>
</organism>
<keyword evidence="3" id="KW-1185">Reference proteome</keyword>
<feature type="transmembrane region" description="Helical" evidence="1">
    <location>
        <begin position="114"/>
        <end position="137"/>
    </location>
</feature>
<evidence type="ECO:0000313" key="3">
    <source>
        <dbReference type="Proteomes" id="UP001459204"/>
    </source>
</evidence>
<dbReference type="RefSeq" id="WP_341726954.1">
    <property type="nucleotide sequence ID" value="NZ_JBBWWT010000008.1"/>
</dbReference>
<feature type="transmembrane region" description="Helical" evidence="1">
    <location>
        <begin position="15"/>
        <end position="37"/>
    </location>
</feature>
<evidence type="ECO:0008006" key="4">
    <source>
        <dbReference type="Google" id="ProtNLM"/>
    </source>
</evidence>
<feature type="transmembrane region" description="Helical" evidence="1">
    <location>
        <begin position="88"/>
        <end position="108"/>
    </location>
</feature>
<keyword evidence="1" id="KW-1133">Transmembrane helix</keyword>
<keyword evidence="1" id="KW-0472">Membrane</keyword>
<evidence type="ECO:0000256" key="1">
    <source>
        <dbReference type="SAM" id="Phobius"/>
    </source>
</evidence>
<reference evidence="2 3" key="1">
    <citation type="submission" date="2024-04" db="EMBL/GenBank/DDBJ databases">
        <title>Draft genome sequence of Pseudoxanthomonas putridarboris WD12.</title>
        <authorList>
            <person name="Oh J."/>
        </authorList>
    </citation>
    <scope>NUCLEOTIDE SEQUENCE [LARGE SCALE GENOMIC DNA]</scope>
    <source>
        <strain evidence="2 3">WD12</strain>
    </source>
</reference>
<sequence>MNTTTAVPSVRPRSYWAIAVLALIWNLIGAAMLYLQVNMPTKALAQMTEPQRQVYEATPQWLNIAFAVAVLGGVLGAIGLLMKKRWAATLFLLSLIGLLVQLIGAYVVTPAWAAYGVAGLVMPAVLLAIAVFLLWYANRAQDRGWLA</sequence>
<gene>
    <name evidence="2" type="ORF">AAD027_15610</name>
</gene>
<accession>A0ABU9J3F5</accession>